<dbReference type="PANTHER" id="PTHR11339">
    <property type="entry name" value="EXTRACELLULAR MATRIX GLYCOPROTEIN RELATED"/>
    <property type="match status" value="1"/>
</dbReference>
<comment type="caution">
    <text evidence="4">The sequence shown here is derived from an EMBL/GenBank/DDBJ whole genome shotgun (WGS) entry which is preliminary data.</text>
</comment>
<dbReference type="GO" id="GO:0005615">
    <property type="term" value="C:extracellular space"/>
    <property type="evidence" value="ECO:0007669"/>
    <property type="project" value="TreeGrafter"/>
</dbReference>
<dbReference type="EMBL" id="JAODUO010000212">
    <property type="protein sequence ID" value="KAK2186127.1"/>
    <property type="molecule type" value="Genomic_DNA"/>
</dbReference>
<proteinExistence type="predicted"/>
<keyword evidence="5" id="KW-1185">Reference proteome</keyword>
<dbReference type="Pfam" id="PF00094">
    <property type="entry name" value="VWD"/>
    <property type="match status" value="1"/>
</dbReference>
<keyword evidence="1" id="KW-1015">Disulfide bond</keyword>
<organism evidence="4 5">
    <name type="scientific">Ridgeia piscesae</name>
    <name type="common">Tubeworm</name>
    <dbReference type="NCBI Taxonomy" id="27915"/>
    <lineage>
        <taxon>Eukaryota</taxon>
        <taxon>Metazoa</taxon>
        <taxon>Spiralia</taxon>
        <taxon>Lophotrochozoa</taxon>
        <taxon>Annelida</taxon>
        <taxon>Polychaeta</taxon>
        <taxon>Sedentaria</taxon>
        <taxon>Canalipalpata</taxon>
        <taxon>Sabellida</taxon>
        <taxon>Siboglinidae</taxon>
        <taxon>Ridgeia</taxon>
    </lineage>
</organism>
<evidence type="ECO:0000256" key="2">
    <source>
        <dbReference type="ARBA" id="ARBA00023180"/>
    </source>
</evidence>
<evidence type="ECO:0000313" key="5">
    <source>
        <dbReference type="Proteomes" id="UP001209878"/>
    </source>
</evidence>
<dbReference type="PROSITE" id="PS51233">
    <property type="entry name" value="VWFD"/>
    <property type="match status" value="1"/>
</dbReference>
<dbReference type="PANTHER" id="PTHR11339:SF386">
    <property type="entry name" value="HEMOLECTIN, ISOFORM A"/>
    <property type="match status" value="1"/>
</dbReference>
<keyword evidence="2" id="KW-0325">Glycoprotein</keyword>
<dbReference type="InterPro" id="IPR050780">
    <property type="entry name" value="Mucin_vWF_Thrombospondin_sf"/>
</dbReference>
<dbReference type="Proteomes" id="UP001209878">
    <property type="component" value="Unassembled WGS sequence"/>
</dbReference>
<sequence>MNVRFSTDFSLVVESDGKWTSVIKIPSSYEGKMTGICGNADGNPNNDLVLKDGTDVSSSPYRFDKVCNSFQVDDPENPT</sequence>
<dbReference type="GO" id="GO:0031012">
    <property type="term" value="C:extracellular matrix"/>
    <property type="evidence" value="ECO:0007669"/>
    <property type="project" value="TreeGrafter"/>
</dbReference>
<dbReference type="AlphaFoldDB" id="A0AAD9P0Z6"/>
<gene>
    <name evidence="4" type="ORF">NP493_214g03036</name>
</gene>
<feature type="domain" description="VWFD" evidence="3">
    <location>
        <begin position="1"/>
        <end position="78"/>
    </location>
</feature>
<evidence type="ECO:0000259" key="3">
    <source>
        <dbReference type="PROSITE" id="PS51233"/>
    </source>
</evidence>
<dbReference type="InterPro" id="IPR001846">
    <property type="entry name" value="VWF_type-D"/>
</dbReference>
<accession>A0AAD9P0Z6</accession>
<reference evidence="4" key="1">
    <citation type="journal article" date="2023" name="Mol. Biol. Evol.">
        <title>Third-Generation Sequencing Reveals the Adaptive Role of the Epigenome in Three Deep-Sea Polychaetes.</title>
        <authorList>
            <person name="Perez M."/>
            <person name="Aroh O."/>
            <person name="Sun Y."/>
            <person name="Lan Y."/>
            <person name="Juniper S.K."/>
            <person name="Young C.R."/>
            <person name="Angers B."/>
            <person name="Qian P.Y."/>
        </authorList>
    </citation>
    <scope>NUCLEOTIDE SEQUENCE</scope>
    <source>
        <strain evidence="4">R07B-5</strain>
    </source>
</reference>
<protein>
    <recommendedName>
        <fullName evidence="3">VWFD domain-containing protein</fullName>
    </recommendedName>
</protein>
<evidence type="ECO:0000256" key="1">
    <source>
        <dbReference type="ARBA" id="ARBA00023157"/>
    </source>
</evidence>
<name>A0AAD9P0Z6_RIDPI</name>
<evidence type="ECO:0000313" key="4">
    <source>
        <dbReference type="EMBL" id="KAK2186127.1"/>
    </source>
</evidence>